<dbReference type="AlphaFoldDB" id="A0A1R3FX91"/>
<accession>A0A1R3FX91</accession>
<gene>
    <name evidence="2" type="ORF">CCACVL1_30426</name>
    <name evidence="1" type="ORF">CCACVL1_30602</name>
</gene>
<keyword evidence="3" id="KW-1185">Reference proteome</keyword>
<reference evidence="2 3" key="1">
    <citation type="submission" date="2013-09" db="EMBL/GenBank/DDBJ databases">
        <title>Corchorus capsularis genome sequencing.</title>
        <authorList>
            <person name="Alam M."/>
            <person name="Haque M.S."/>
            <person name="Islam M.S."/>
            <person name="Emdad E.M."/>
            <person name="Islam M.M."/>
            <person name="Ahmed B."/>
            <person name="Halim A."/>
            <person name="Hossen Q.M.M."/>
            <person name="Hossain M.Z."/>
            <person name="Ahmed R."/>
            <person name="Khan M.M."/>
            <person name="Islam R."/>
            <person name="Rashid M.M."/>
            <person name="Khan S.A."/>
            <person name="Rahman M.S."/>
            <person name="Alam M."/>
        </authorList>
    </citation>
    <scope>NUCLEOTIDE SEQUENCE [LARGE SCALE GENOMIC DNA]</scope>
    <source>
        <strain evidence="3">cv. CVL-1</strain>
        <tissue evidence="2">Whole seedling</tissue>
    </source>
</reference>
<sequence>LLQFLNKFTSRNHYLVCGAF</sequence>
<dbReference type="EMBL" id="AWWV01016272">
    <property type="protein sequence ID" value="OMO50143.1"/>
    <property type="molecule type" value="Genomic_DNA"/>
</dbReference>
<evidence type="ECO:0000313" key="2">
    <source>
        <dbReference type="EMBL" id="OMO50462.1"/>
    </source>
</evidence>
<proteinExistence type="predicted"/>
<feature type="non-terminal residue" evidence="2">
    <location>
        <position position="1"/>
    </location>
</feature>
<dbReference type="Proteomes" id="UP000188268">
    <property type="component" value="Unassembled WGS sequence"/>
</dbReference>
<dbReference type="EMBL" id="AWWV01016150">
    <property type="protein sequence ID" value="OMO50462.1"/>
    <property type="molecule type" value="Genomic_DNA"/>
</dbReference>
<name>A0A1R3FX91_COCAP</name>
<comment type="caution">
    <text evidence="2">The sequence shown here is derived from an EMBL/GenBank/DDBJ whole genome shotgun (WGS) entry which is preliminary data.</text>
</comment>
<organism evidence="2 3">
    <name type="scientific">Corchorus capsularis</name>
    <name type="common">Jute</name>
    <dbReference type="NCBI Taxonomy" id="210143"/>
    <lineage>
        <taxon>Eukaryota</taxon>
        <taxon>Viridiplantae</taxon>
        <taxon>Streptophyta</taxon>
        <taxon>Embryophyta</taxon>
        <taxon>Tracheophyta</taxon>
        <taxon>Spermatophyta</taxon>
        <taxon>Magnoliopsida</taxon>
        <taxon>eudicotyledons</taxon>
        <taxon>Gunneridae</taxon>
        <taxon>Pentapetalae</taxon>
        <taxon>rosids</taxon>
        <taxon>malvids</taxon>
        <taxon>Malvales</taxon>
        <taxon>Malvaceae</taxon>
        <taxon>Grewioideae</taxon>
        <taxon>Apeibeae</taxon>
        <taxon>Corchorus</taxon>
    </lineage>
</organism>
<evidence type="ECO:0000313" key="3">
    <source>
        <dbReference type="Proteomes" id="UP000188268"/>
    </source>
</evidence>
<evidence type="ECO:0000313" key="1">
    <source>
        <dbReference type="EMBL" id="OMO50143.1"/>
    </source>
</evidence>
<protein>
    <submittedName>
        <fullName evidence="2">Uncharacterized protein</fullName>
    </submittedName>
</protein>